<reference evidence="6" key="1">
    <citation type="submission" date="2011-05" db="EMBL/GenBank/DDBJ databases">
        <authorList>
            <person name="Richards S.R."/>
            <person name="Qu J."/>
            <person name="Jiang H."/>
            <person name="Jhangiani S.N."/>
            <person name="Agravi P."/>
            <person name="Goodspeed R."/>
            <person name="Gross S."/>
            <person name="Mandapat C."/>
            <person name="Jackson L."/>
            <person name="Mathew T."/>
            <person name="Pu L."/>
            <person name="Thornton R."/>
            <person name="Saada N."/>
            <person name="Wilczek-Boney K.B."/>
            <person name="Lee S."/>
            <person name="Kovar C."/>
            <person name="Wu Y."/>
            <person name="Scherer S.E."/>
            <person name="Worley K.C."/>
            <person name="Muzny D.M."/>
            <person name="Gibbs R."/>
        </authorList>
    </citation>
    <scope>NUCLEOTIDE SEQUENCE</scope>
    <source>
        <strain evidence="6">Brora</strain>
    </source>
</reference>
<dbReference type="HOGENOM" id="CLU_160234_0_0_1"/>
<evidence type="ECO:0000256" key="2">
    <source>
        <dbReference type="ARBA" id="ARBA00023180"/>
    </source>
</evidence>
<dbReference type="EMBL" id="JH432065">
    <property type="status" value="NOT_ANNOTATED_CDS"/>
    <property type="molecule type" value="Genomic_DNA"/>
</dbReference>
<protein>
    <submittedName>
        <fullName evidence="5">Uncharacterized protein</fullName>
    </submittedName>
</protein>
<dbReference type="InterPro" id="IPR050975">
    <property type="entry name" value="Sleep_regulator"/>
</dbReference>
<evidence type="ECO:0000313" key="5">
    <source>
        <dbReference type="EnsemblMetazoa" id="SMAR011524-PA"/>
    </source>
</evidence>
<feature type="chain" id="PRO_5004590487" evidence="4">
    <location>
        <begin position="19"/>
        <end position="129"/>
    </location>
</feature>
<dbReference type="AlphaFoldDB" id="T1JCL0"/>
<evidence type="ECO:0000313" key="6">
    <source>
        <dbReference type="Proteomes" id="UP000014500"/>
    </source>
</evidence>
<dbReference type="Gene3D" id="2.10.60.10">
    <property type="entry name" value="CD59"/>
    <property type="match status" value="1"/>
</dbReference>
<dbReference type="GO" id="GO:0030431">
    <property type="term" value="P:sleep"/>
    <property type="evidence" value="ECO:0007669"/>
    <property type="project" value="InterPro"/>
</dbReference>
<comment type="similarity">
    <text evidence="3">Belongs to the scoloptoxin-05 family.</text>
</comment>
<keyword evidence="1 4" id="KW-0732">Signal</keyword>
<dbReference type="SUPFAM" id="SSF57302">
    <property type="entry name" value="Snake toxin-like"/>
    <property type="match status" value="1"/>
</dbReference>
<dbReference type="CDD" id="cd00117">
    <property type="entry name" value="TFP"/>
    <property type="match status" value="1"/>
</dbReference>
<dbReference type="InterPro" id="IPR031424">
    <property type="entry name" value="QVR-like"/>
</dbReference>
<dbReference type="PANTHER" id="PTHR33562:SF29">
    <property type="entry name" value="PROTEIN SLEEPLESS"/>
    <property type="match status" value="1"/>
</dbReference>
<dbReference type="Pfam" id="PF17064">
    <property type="entry name" value="QVR"/>
    <property type="match status" value="1"/>
</dbReference>
<evidence type="ECO:0000256" key="4">
    <source>
        <dbReference type="SAM" id="SignalP"/>
    </source>
</evidence>
<organism evidence="5 6">
    <name type="scientific">Strigamia maritima</name>
    <name type="common">European centipede</name>
    <name type="synonym">Geophilus maritimus</name>
    <dbReference type="NCBI Taxonomy" id="126957"/>
    <lineage>
        <taxon>Eukaryota</taxon>
        <taxon>Metazoa</taxon>
        <taxon>Ecdysozoa</taxon>
        <taxon>Arthropoda</taxon>
        <taxon>Myriapoda</taxon>
        <taxon>Chilopoda</taxon>
        <taxon>Pleurostigmophora</taxon>
        <taxon>Geophilomorpha</taxon>
        <taxon>Linotaeniidae</taxon>
        <taxon>Strigamia</taxon>
    </lineage>
</organism>
<evidence type="ECO:0000256" key="1">
    <source>
        <dbReference type="ARBA" id="ARBA00022729"/>
    </source>
</evidence>
<evidence type="ECO:0000256" key="3">
    <source>
        <dbReference type="ARBA" id="ARBA00025739"/>
    </source>
</evidence>
<dbReference type="Proteomes" id="UP000014500">
    <property type="component" value="Unassembled WGS sequence"/>
</dbReference>
<dbReference type="EnsemblMetazoa" id="SMAR011524-RA">
    <property type="protein sequence ID" value="SMAR011524-PA"/>
    <property type="gene ID" value="SMAR011524"/>
</dbReference>
<dbReference type="InterPro" id="IPR045860">
    <property type="entry name" value="Snake_toxin-like_sf"/>
</dbReference>
<sequence length="129" mass="14262">MNLLAGILFFVLVKSGLSLKCYQCSNLINDKSCEGDVKECTTTDINPFCMKTDAQTSDRQIILKGCGGFALRKPKNECGKPTDIAGLKATMCICTSDLCNSGNIKESTKFLMLFLIFMSILIQYMFETN</sequence>
<name>T1JCL0_STRMM</name>
<dbReference type="PANTHER" id="PTHR33562">
    <property type="entry name" value="ATILLA, ISOFORM B-RELATED-RELATED"/>
    <property type="match status" value="1"/>
</dbReference>
<dbReference type="PhylomeDB" id="T1JCL0"/>
<reference evidence="5" key="2">
    <citation type="submission" date="2015-02" db="UniProtKB">
        <authorList>
            <consortium name="EnsemblMetazoa"/>
        </authorList>
    </citation>
    <scope>IDENTIFICATION</scope>
</reference>
<accession>T1JCL0</accession>
<proteinExistence type="inferred from homology"/>
<feature type="signal peptide" evidence="4">
    <location>
        <begin position="1"/>
        <end position="18"/>
    </location>
</feature>
<dbReference type="GO" id="GO:0032222">
    <property type="term" value="P:regulation of synaptic transmission, cholinergic"/>
    <property type="evidence" value="ECO:0007669"/>
    <property type="project" value="InterPro"/>
</dbReference>
<keyword evidence="2" id="KW-0325">Glycoprotein</keyword>
<keyword evidence="6" id="KW-1185">Reference proteome</keyword>